<dbReference type="EMBL" id="JABBHF010000006">
    <property type="protein sequence ID" value="NMH88276.1"/>
    <property type="molecule type" value="Genomic_DNA"/>
</dbReference>
<keyword evidence="7" id="KW-1185">Reference proteome</keyword>
<dbReference type="PANTHER" id="PTHR47506:SF1">
    <property type="entry name" value="HTH-TYPE TRANSCRIPTIONAL REGULATOR YJDC"/>
    <property type="match status" value="1"/>
</dbReference>
<dbReference type="PROSITE" id="PS50977">
    <property type="entry name" value="HTH_TETR_2"/>
    <property type="match status" value="1"/>
</dbReference>
<dbReference type="InterPro" id="IPR001647">
    <property type="entry name" value="HTH_TetR"/>
</dbReference>
<evidence type="ECO:0000256" key="3">
    <source>
        <dbReference type="ARBA" id="ARBA00023163"/>
    </source>
</evidence>
<reference evidence="6 7" key="1">
    <citation type="submission" date="2020-04" db="EMBL/GenBank/DDBJ databases">
        <title>A Flavivirga sp. nov.</title>
        <authorList>
            <person name="Sun X."/>
        </authorList>
    </citation>
    <scope>NUCLEOTIDE SEQUENCE [LARGE SCALE GENOMIC DNA]</scope>
    <source>
        <strain evidence="6 7">Y03</strain>
    </source>
</reference>
<dbReference type="InterPro" id="IPR009057">
    <property type="entry name" value="Homeodomain-like_sf"/>
</dbReference>
<dbReference type="SUPFAM" id="SSF46689">
    <property type="entry name" value="Homeodomain-like"/>
    <property type="match status" value="1"/>
</dbReference>
<dbReference type="InterPro" id="IPR036271">
    <property type="entry name" value="Tet_transcr_reg_TetR-rel_C_sf"/>
</dbReference>
<feature type="DNA-binding region" description="H-T-H motif" evidence="4">
    <location>
        <begin position="29"/>
        <end position="48"/>
    </location>
</feature>
<sequence>MPKVETFDKELVLKKATNVFNDKGFNATSMQDLVDATALNRSSIYNSFGNKLDLFLECLKSYQGVYTIKISETLHKGQNPLHAIELLFKFYINEIVEDKDNMGCLITNCTSEMANQDKSIDKFLNDNQRSFIALLEELVRKGQKESIINLNKTANEYAWYLFTSILGFRTIGIMISDKKELKSIAKTITQTLI</sequence>
<dbReference type="SUPFAM" id="SSF48498">
    <property type="entry name" value="Tetracyclin repressor-like, C-terminal domain"/>
    <property type="match status" value="1"/>
</dbReference>
<dbReference type="Gene3D" id="1.10.357.10">
    <property type="entry name" value="Tetracycline Repressor, domain 2"/>
    <property type="match status" value="1"/>
</dbReference>
<evidence type="ECO:0000313" key="6">
    <source>
        <dbReference type="EMBL" id="NMH88276.1"/>
    </source>
</evidence>
<name>A0ABX1RXH4_9FLAO</name>
<protein>
    <submittedName>
        <fullName evidence="6">TetR/AcrR family transcriptional regulator</fullName>
    </submittedName>
</protein>
<keyword evidence="3" id="KW-0804">Transcription</keyword>
<evidence type="ECO:0000256" key="2">
    <source>
        <dbReference type="ARBA" id="ARBA00023125"/>
    </source>
</evidence>
<comment type="caution">
    <text evidence="6">The sequence shown here is derived from an EMBL/GenBank/DDBJ whole genome shotgun (WGS) entry which is preliminary data.</text>
</comment>
<evidence type="ECO:0000313" key="7">
    <source>
        <dbReference type="Proteomes" id="UP000746690"/>
    </source>
</evidence>
<dbReference type="Pfam" id="PF00440">
    <property type="entry name" value="TetR_N"/>
    <property type="match status" value="1"/>
</dbReference>
<evidence type="ECO:0000256" key="4">
    <source>
        <dbReference type="PROSITE-ProRule" id="PRU00335"/>
    </source>
</evidence>
<dbReference type="Proteomes" id="UP000746690">
    <property type="component" value="Unassembled WGS sequence"/>
</dbReference>
<dbReference type="PANTHER" id="PTHR47506">
    <property type="entry name" value="TRANSCRIPTIONAL REGULATORY PROTEIN"/>
    <property type="match status" value="1"/>
</dbReference>
<feature type="domain" description="HTH tetR-type" evidence="5">
    <location>
        <begin position="6"/>
        <end position="66"/>
    </location>
</feature>
<organism evidence="6 7">
    <name type="scientific">Flavivirga algicola</name>
    <dbReference type="NCBI Taxonomy" id="2729136"/>
    <lineage>
        <taxon>Bacteria</taxon>
        <taxon>Pseudomonadati</taxon>
        <taxon>Bacteroidota</taxon>
        <taxon>Flavobacteriia</taxon>
        <taxon>Flavobacteriales</taxon>
        <taxon>Flavobacteriaceae</taxon>
        <taxon>Flavivirga</taxon>
    </lineage>
</organism>
<dbReference type="RefSeq" id="WP_169673737.1">
    <property type="nucleotide sequence ID" value="NZ_JABBHF010000006.1"/>
</dbReference>
<keyword evidence="1" id="KW-0805">Transcription regulation</keyword>
<evidence type="ECO:0000259" key="5">
    <source>
        <dbReference type="PROSITE" id="PS50977"/>
    </source>
</evidence>
<accession>A0ABX1RXH4</accession>
<evidence type="ECO:0000256" key="1">
    <source>
        <dbReference type="ARBA" id="ARBA00023015"/>
    </source>
</evidence>
<keyword evidence="2 4" id="KW-0238">DNA-binding</keyword>
<proteinExistence type="predicted"/>
<gene>
    <name evidence="6" type="ORF">HHX25_12225</name>
</gene>